<evidence type="ECO:0000313" key="6">
    <source>
        <dbReference type="EMBL" id="QDO87466.1"/>
    </source>
</evidence>
<dbReference type="GO" id="GO:0051537">
    <property type="term" value="F:2 iron, 2 sulfur cluster binding"/>
    <property type="evidence" value="ECO:0007669"/>
    <property type="project" value="UniProtKB-KW"/>
</dbReference>
<evidence type="ECO:0000259" key="5">
    <source>
        <dbReference type="Pfam" id="PF09360"/>
    </source>
</evidence>
<dbReference type="OrthoDB" id="9800162at2"/>
<dbReference type="InterPro" id="IPR018967">
    <property type="entry name" value="FeS-contain_CDGSH-typ"/>
</dbReference>
<dbReference type="GO" id="GO:0046872">
    <property type="term" value="F:metal ion binding"/>
    <property type="evidence" value="ECO:0007669"/>
    <property type="project" value="UniProtKB-KW"/>
</dbReference>
<accession>A0A516G7F7</accession>
<reference evidence="6 7" key="1">
    <citation type="submission" date="2019-07" db="EMBL/GenBank/DDBJ databases">
        <title>complete genome sequencing of Ornithinimicrobium sp. H23M54.</title>
        <authorList>
            <person name="Bae J.-W."/>
            <person name="Lee S.-Y."/>
        </authorList>
    </citation>
    <scope>NUCLEOTIDE SEQUENCE [LARGE SCALE GENOMIC DNA]</scope>
    <source>
        <strain evidence="6 7">H23M54</strain>
    </source>
</reference>
<proteinExistence type="predicted"/>
<keyword evidence="4" id="KW-0411">Iron-sulfur</keyword>
<dbReference type="EMBL" id="CP041616">
    <property type="protein sequence ID" value="QDO87466.1"/>
    <property type="molecule type" value="Genomic_DNA"/>
</dbReference>
<organism evidence="6 7">
    <name type="scientific">Ornithinimicrobium ciconiae</name>
    <dbReference type="NCBI Taxonomy" id="2594265"/>
    <lineage>
        <taxon>Bacteria</taxon>
        <taxon>Bacillati</taxon>
        <taxon>Actinomycetota</taxon>
        <taxon>Actinomycetes</taxon>
        <taxon>Micrococcales</taxon>
        <taxon>Ornithinimicrobiaceae</taxon>
        <taxon>Ornithinimicrobium</taxon>
    </lineage>
</organism>
<dbReference type="GO" id="GO:0005737">
    <property type="term" value="C:cytoplasm"/>
    <property type="evidence" value="ECO:0007669"/>
    <property type="project" value="UniProtKB-ARBA"/>
</dbReference>
<keyword evidence="2" id="KW-0479">Metal-binding</keyword>
<evidence type="ECO:0000256" key="4">
    <source>
        <dbReference type="ARBA" id="ARBA00023014"/>
    </source>
</evidence>
<dbReference type="InterPro" id="IPR042216">
    <property type="entry name" value="MitoNEET_CISD"/>
</dbReference>
<feature type="domain" description="Iron-binding zinc finger CDGSH type" evidence="5">
    <location>
        <begin position="17"/>
        <end position="61"/>
    </location>
</feature>
<dbReference type="Proteomes" id="UP000315395">
    <property type="component" value="Chromosome"/>
</dbReference>
<evidence type="ECO:0000256" key="3">
    <source>
        <dbReference type="ARBA" id="ARBA00023004"/>
    </source>
</evidence>
<dbReference type="Pfam" id="PF09360">
    <property type="entry name" value="zf-CDGSH"/>
    <property type="match status" value="1"/>
</dbReference>
<evidence type="ECO:0000256" key="2">
    <source>
        <dbReference type="ARBA" id="ARBA00022723"/>
    </source>
</evidence>
<evidence type="ECO:0000313" key="7">
    <source>
        <dbReference type="Proteomes" id="UP000315395"/>
    </source>
</evidence>
<gene>
    <name evidence="6" type="ORF">FNH13_03220</name>
</gene>
<keyword evidence="1" id="KW-0001">2Fe-2S</keyword>
<sequence>MGGRRVSTEQTLVCPGGPLLVRGAHTYTDEEGVEHPVDRPVVAVCRCGFSGRLPWCDSTHKRLPPDKRPV</sequence>
<dbReference type="KEGG" id="orz:FNH13_03220"/>
<name>A0A516G7F7_9MICO</name>
<keyword evidence="3" id="KW-0408">Iron</keyword>
<dbReference type="Gene3D" id="3.40.5.90">
    <property type="entry name" value="CDGSH iron-sulfur domain, mitoNEET-type"/>
    <property type="match status" value="1"/>
</dbReference>
<dbReference type="AlphaFoldDB" id="A0A516G7F7"/>
<keyword evidence="7" id="KW-1185">Reference proteome</keyword>
<protein>
    <submittedName>
        <fullName evidence="6">CDGSH iron-sulfur domain-containing protein</fullName>
    </submittedName>
</protein>
<evidence type="ECO:0000256" key="1">
    <source>
        <dbReference type="ARBA" id="ARBA00022714"/>
    </source>
</evidence>